<comment type="cofactor">
    <cofactor evidence="2">
        <name>Mg(2+)</name>
        <dbReference type="ChEBI" id="CHEBI:18420"/>
    </cofactor>
</comment>
<organism evidence="10 11">
    <name type="scientific">Romboutsia weinsteinii</name>
    <dbReference type="NCBI Taxonomy" id="2020949"/>
    <lineage>
        <taxon>Bacteria</taxon>
        <taxon>Bacillati</taxon>
        <taxon>Bacillota</taxon>
        <taxon>Clostridia</taxon>
        <taxon>Peptostreptococcales</taxon>
        <taxon>Peptostreptococcaceae</taxon>
        <taxon>Romboutsia</taxon>
    </lineage>
</organism>
<evidence type="ECO:0000256" key="4">
    <source>
        <dbReference type="ARBA" id="ARBA00022723"/>
    </source>
</evidence>
<evidence type="ECO:0000313" key="11">
    <source>
        <dbReference type="Proteomes" id="UP000215694"/>
    </source>
</evidence>
<dbReference type="Proteomes" id="UP000215694">
    <property type="component" value="Unassembled WGS sequence"/>
</dbReference>
<accession>A0A371J2E2</accession>
<dbReference type="GO" id="GO:0006281">
    <property type="term" value="P:DNA repair"/>
    <property type="evidence" value="ECO:0007669"/>
    <property type="project" value="UniProtKB-KW"/>
</dbReference>
<evidence type="ECO:0000256" key="1">
    <source>
        <dbReference type="ARBA" id="ARBA00001936"/>
    </source>
</evidence>
<evidence type="ECO:0000259" key="9">
    <source>
        <dbReference type="Pfam" id="PF03372"/>
    </source>
</evidence>
<keyword evidence="4" id="KW-0479">Metal-binding</keyword>
<dbReference type="EMBL" id="NOJY02000019">
    <property type="protein sequence ID" value="RDY26885.1"/>
    <property type="molecule type" value="Genomic_DNA"/>
</dbReference>
<keyword evidence="7" id="KW-0460">Magnesium</keyword>
<keyword evidence="6" id="KW-0378">Hydrolase</keyword>
<keyword evidence="8" id="KW-0234">DNA repair</keyword>
<evidence type="ECO:0000256" key="7">
    <source>
        <dbReference type="ARBA" id="ARBA00022842"/>
    </source>
</evidence>
<dbReference type="PANTHER" id="PTHR15822">
    <property type="entry name" value="TRAF AND TNF RECEPTOR-ASSOCIATED PROTEIN"/>
    <property type="match status" value="1"/>
</dbReference>
<evidence type="ECO:0000256" key="5">
    <source>
        <dbReference type="ARBA" id="ARBA00022763"/>
    </source>
</evidence>
<evidence type="ECO:0000256" key="6">
    <source>
        <dbReference type="ARBA" id="ARBA00022801"/>
    </source>
</evidence>
<evidence type="ECO:0000256" key="2">
    <source>
        <dbReference type="ARBA" id="ARBA00001946"/>
    </source>
</evidence>
<proteinExistence type="predicted"/>
<dbReference type="InterPro" id="IPR036691">
    <property type="entry name" value="Endo/exonu/phosph_ase_sf"/>
</dbReference>
<reference evidence="10 11" key="1">
    <citation type="journal article" date="2017" name="Genome Announc.">
        <title>Draft Genome Sequence of Romboutsia weinsteinii sp. nov. Strain CCRI-19649(T) Isolated from Surface Water.</title>
        <authorList>
            <person name="Maheux A.F."/>
            <person name="Boudreau D.K."/>
            <person name="Berube E."/>
            <person name="Boissinot M."/>
            <person name="Cantin P."/>
            <person name="Raymond F."/>
            <person name="Corbeil J."/>
            <person name="Omar R.F."/>
            <person name="Bergeron M.G."/>
        </authorList>
    </citation>
    <scope>NUCLEOTIDE SEQUENCE [LARGE SCALE GENOMIC DNA]</scope>
    <source>
        <strain evidence="10 11">CCRI-19649</strain>
    </source>
</reference>
<keyword evidence="5" id="KW-0227">DNA damage</keyword>
<dbReference type="Pfam" id="PF03372">
    <property type="entry name" value="Exo_endo_phos"/>
    <property type="match status" value="1"/>
</dbReference>
<dbReference type="PANTHER" id="PTHR15822:SF4">
    <property type="entry name" value="TYROSYL-DNA PHOSPHODIESTERASE 2"/>
    <property type="match status" value="1"/>
</dbReference>
<keyword evidence="11" id="KW-1185">Reference proteome</keyword>
<dbReference type="AlphaFoldDB" id="A0A371J2E2"/>
<dbReference type="InterPro" id="IPR005135">
    <property type="entry name" value="Endo/exonuclease/phosphatase"/>
</dbReference>
<comment type="cofactor">
    <cofactor evidence="1">
        <name>Mn(2+)</name>
        <dbReference type="ChEBI" id="CHEBI:29035"/>
    </cofactor>
</comment>
<dbReference type="GO" id="GO:0004519">
    <property type="term" value="F:endonuclease activity"/>
    <property type="evidence" value="ECO:0007669"/>
    <property type="project" value="UniProtKB-KW"/>
</dbReference>
<keyword evidence="10" id="KW-0255">Endonuclease</keyword>
<feature type="domain" description="Endonuclease/exonuclease/phosphatase" evidence="9">
    <location>
        <begin position="1"/>
        <end position="298"/>
    </location>
</feature>
<dbReference type="GO" id="GO:0016787">
    <property type="term" value="F:hydrolase activity"/>
    <property type="evidence" value="ECO:0007669"/>
    <property type="project" value="UniProtKB-KW"/>
</dbReference>
<gene>
    <name evidence="10" type="ORF">CHL78_011725</name>
</gene>
<sequence>MTWNIYFGASLLPLFNALPAQIPFRVTEVFRQFLATNFPMRAKAIARIIKLKNPDIIGLQEAAIWKLIPPNSNVVEYDFIKILLCELNKLGLCYKVAILNNNFEGTLPSSSNNLVSLHDRDVILVREYSEIEIIKRQEANFVNNLVVDVGGFPITILHGWSYIDACFRGTIFRLLNTHLEVNDENIQIAQANELISGPGNTAFPLFFIGDFNANANDGSITYENLISAGFKDVWDISGVGDGFTCCQDNDLLNAFSTLSTRIDLILVKNFVDLDVIRVTVVGDKDSDKTKTKLWPSDHASVVAEFNIGQYC</sequence>
<evidence type="ECO:0000256" key="8">
    <source>
        <dbReference type="ARBA" id="ARBA00023204"/>
    </source>
</evidence>
<name>A0A371J2E2_9FIRM</name>
<dbReference type="Gene3D" id="3.60.10.10">
    <property type="entry name" value="Endonuclease/exonuclease/phosphatase"/>
    <property type="match status" value="1"/>
</dbReference>
<dbReference type="OrthoDB" id="9787701at2"/>
<evidence type="ECO:0000256" key="3">
    <source>
        <dbReference type="ARBA" id="ARBA00022722"/>
    </source>
</evidence>
<dbReference type="SUPFAM" id="SSF56219">
    <property type="entry name" value="DNase I-like"/>
    <property type="match status" value="1"/>
</dbReference>
<protein>
    <submittedName>
        <fullName evidence="10">Endonuclease</fullName>
    </submittedName>
</protein>
<dbReference type="GO" id="GO:0046872">
    <property type="term" value="F:metal ion binding"/>
    <property type="evidence" value="ECO:0007669"/>
    <property type="project" value="UniProtKB-KW"/>
</dbReference>
<keyword evidence="3" id="KW-0540">Nuclease</keyword>
<dbReference type="InterPro" id="IPR051547">
    <property type="entry name" value="TDP2-like"/>
</dbReference>
<comment type="caution">
    <text evidence="10">The sequence shown here is derived from an EMBL/GenBank/DDBJ whole genome shotgun (WGS) entry which is preliminary data.</text>
</comment>
<evidence type="ECO:0000313" key="10">
    <source>
        <dbReference type="EMBL" id="RDY26885.1"/>
    </source>
</evidence>